<dbReference type="PANTHER" id="PTHR12110">
    <property type="entry name" value="HYDROXYPYRUVATE ISOMERASE"/>
    <property type="match status" value="1"/>
</dbReference>
<reference evidence="2 3" key="1">
    <citation type="submission" date="2017-03" db="EMBL/GenBank/DDBJ databases">
        <authorList>
            <person name="Afonso C.L."/>
            <person name="Miller P.J."/>
            <person name="Scott M.A."/>
            <person name="Spackman E."/>
            <person name="Goraichik I."/>
            <person name="Dimitrov K.M."/>
            <person name="Suarez D.L."/>
            <person name="Swayne D.E."/>
        </authorList>
    </citation>
    <scope>NUCLEOTIDE SEQUENCE [LARGE SCALE GENOMIC DNA]</scope>
    <source>
        <strain evidence="2 3">CECT 7023</strain>
    </source>
</reference>
<keyword evidence="2" id="KW-0456">Lyase</keyword>
<dbReference type="SUPFAM" id="SSF51658">
    <property type="entry name" value="Xylose isomerase-like"/>
    <property type="match status" value="1"/>
</dbReference>
<dbReference type="InterPro" id="IPR030823">
    <property type="entry name" value="IolE/MocC"/>
</dbReference>
<dbReference type="InterPro" id="IPR036237">
    <property type="entry name" value="Xyl_isomerase-like_sf"/>
</dbReference>
<evidence type="ECO:0000313" key="2">
    <source>
        <dbReference type="EMBL" id="SLN52179.1"/>
    </source>
</evidence>
<dbReference type="PANTHER" id="PTHR12110:SF41">
    <property type="entry name" value="INOSOSE DEHYDRATASE"/>
    <property type="match status" value="1"/>
</dbReference>
<dbReference type="Proteomes" id="UP000193900">
    <property type="component" value="Unassembled WGS sequence"/>
</dbReference>
<name>A0A1Y5T2A6_9RHOB</name>
<dbReference type="Pfam" id="PF01261">
    <property type="entry name" value="AP_endonuc_2"/>
    <property type="match status" value="1"/>
</dbReference>
<dbReference type="NCBIfam" id="TIGR04379">
    <property type="entry name" value="myo_inos_iolE"/>
    <property type="match status" value="1"/>
</dbReference>
<feature type="domain" description="Xylose isomerase-like TIM barrel" evidence="1">
    <location>
        <begin position="44"/>
        <end position="300"/>
    </location>
</feature>
<dbReference type="GO" id="GO:0050114">
    <property type="term" value="F:myo-inosose-2 dehydratase activity"/>
    <property type="evidence" value="ECO:0007669"/>
    <property type="project" value="UniProtKB-EC"/>
</dbReference>
<dbReference type="RefSeq" id="WP_085879162.1">
    <property type="nucleotide sequence ID" value="NZ_FWFZ01000010.1"/>
</dbReference>
<proteinExistence type="predicted"/>
<organism evidence="2 3">
    <name type="scientific">Roseisalinus antarcticus</name>
    <dbReference type="NCBI Taxonomy" id="254357"/>
    <lineage>
        <taxon>Bacteria</taxon>
        <taxon>Pseudomonadati</taxon>
        <taxon>Pseudomonadota</taxon>
        <taxon>Alphaproteobacteria</taxon>
        <taxon>Rhodobacterales</taxon>
        <taxon>Roseobacteraceae</taxon>
        <taxon>Roseisalinus</taxon>
    </lineage>
</organism>
<dbReference type="Gene3D" id="3.20.20.150">
    <property type="entry name" value="Divalent-metal-dependent TIM barrel enzymes"/>
    <property type="match status" value="1"/>
</dbReference>
<gene>
    <name evidence="2" type="primary">iolE_2</name>
    <name evidence="2" type="ORF">ROA7023_02306</name>
</gene>
<dbReference type="EMBL" id="FWFZ01000010">
    <property type="protein sequence ID" value="SLN52179.1"/>
    <property type="molecule type" value="Genomic_DNA"/>
</dbReference>
<protein>
    <submittedName>
        <fullName evidence="2">Inosose dehydratase</fullName>
        <ecNumber evidence="2">4.2.1.44</ecNumber>
    </submittedName>
</protein>
<dbReference type="InterPro" id="IPR050312">
    <property type="entry name" value="IolE/XylAMocC-like"/>
</dbReference>
<dbReference type="AlphaFoldDB" id="A0A1Y5T2A6"/>
<accession>A0A1Y5T2A6</accession>
<keyword evidence="3" id="KW-1185">Reference proteome</keyword>
<evidence type="ECO:0000259" key="1">
    <source>
        <dbReference type="Pfam" id="PF01261"/>
    </source>
</evidence>
<sequence length="304" mass="33441">MLDGSSLFDPANVFVGITPTGWTNDDYPLLGNDISFGQCVSEMALAGFQGCSIGHKFPKDEAVLKAELDRRGLRVSEPWASTFFTVQDMAERTVADFRKTMAFIKRMGGTTVVVAELGGAVHQQSVPPIANKPVFSDDQWAALVTGLDTLGRIAAEDGMTLCYHHHMGTGVMTRAETDRLMHETDEQFVHLLLDTGHLYWAGDDPLEMAQAYASRIRHVHLKDIRHDVMERCNATHLSFLESVMEGVFTVPGDGAIDFAPIFQTLSSAGFKGWLMVEAEQDAAKANPLDYARKARAYIRDTAGI</sequence>
<evidence type="ECO:0000313" key="3">
    <source>
        <dbReference type="Proteomes" id="UP000193900"/>
    </source>
</evidence>
<dbReference type="InterPro" id="IPR013022">
    <property type="entry name" value="Xyl_isomerase-like_TIM-brl"/>
</dbReference>
<dbReference type="EC" id="4.2.1.44" evidence="2"/>
<dbReference type="OrthoDB" id="9804047at2"/>